<evidence type="ECO:0000256" key="3">
    <source>
        <dbReference type="ARBA" id="ARBA00023018"/>
    </source>
</evidence>
<feature type="domain" description="BTB" evidence="10">
    <location>
        <begin position="3"/>
        <end position="101"/>
    </location>
</feature>
<proteinExistence type="predicted"/>
<evidence type="ECO:0000256" key="8">
    <source>
        <dbReference type="ARBA" id="ARBA00034111"/>
    </source>
</evidence>
<dbReference type="InterPro" id="IPR003131">
    <property type="entry name" value="T1-type_BTB"/>
</dbReference>
<dbReference type="InterPro" id="IPR000210">
    <property type="entry name" value="BTB/POZ_dom"/>
</dbReference>
<dbReference type="GO" id="GO:0045211">
    <property type="term" value="C:postsynaptic membrane"/>
    <property type="evidence" value="ECO:0007669"/>
    <property type="project" value="UniProtKB-SubCell"/>
</dbReference>
<evidence type="ECO:0000313" key="12">
    <source>
        <dbReference type="WBParaSite" id="ACRNAN_Path_117.g423.t1"/>
    </source>
</evidence>
<dbReference type="PANTHER" id="PTHR14499:SF136">
    <property type="entry name" value="GH08630P"/>
    <property type="match status" value="1"/>
</dbReference>
<protein>
    <submittedName>
        <fullName evidence="12">BTB domain-containing protein</fullName>
    </submittedName>
</protein>
<reference evidence="12" key="1">
    <citation type="submission" date="2022-11" db="UniProtKB">
        <authorList>
            <consortium name="WormBaseParasite"/>
        </authorList>
    </citation>
    <scope>IDENTIFICATION</scope>
</reference>
<dbReference type="SUPFAM" id="SSF54695">
    <property type="entry name" value="POZ domain"/>
    <property type="match status" value="1"/>
</dbReference>
<dbReference type="InterPro" id="IPR057093">
    <property type="entry name" value="H1_KCTD8_12_16"/>
</dbReference>
<evidence type="ECO:0000313" key="11">
    <source>
        <dbReference type="Proteomes" id="UP000887540"/>
    </source>
</evidence>
<dbReference type="Proteomes" id="UP000887540">
    <property type="component" value="Unplaced"/>
</dbReference>
<dbReference type="GO" id="GO:0051260">
    <property type="term" value="P:protein homooligomerization"/>
    <property type="evidence" value="ECO:0007669"/>
    <property type="project" value="InterPro"/>
</dbReference>
<dbReference type="CDD" id="cd22204">
    <property type="entry name" value="H1_KCTD12-like"/>
    <property type="match status" value="1"/>
</dbReference>
<keyword evidence="6" id="KW-0966">Cell projection</keyword>
<name>A0A914BWM1_9BILA</name>
<evidence type="ECO:0000256" key="1">
    <source>
        <dbReference type="ARBA" id="ARBA00022475"/>
    </source>
</evidence>
<dbReference type="Gene3D" id="3.30.710.10">
    <property type="entry name" value="Potassium Channel Kv1.1, Chain A"/>
    <property type="match status" value="1"/>
</dbReference>
<keyword evidence="4" id="KW-0472">Membrane</keyword>
<keyword evidence="2" id="KW-0597">Phosphoprotein</keyword>
<evidence type="ECO:0000256" key="9">
    <source>
        <dbReference type="ARBA" id="ARBA00057758"/>
    </source>
</evidence>
<comment type="subcellular location">
    <subcellularLocation>
        <location evidence="7">Postsynaptic cell membrane</location>
    </subcellularLocation>
    <subcellularLocation>
        <location evidence="8">Presynaptic cell membrane</location>
    </subcellularLocation>
</comment>
<keyword evidence="1" id="KW-1003">Cell membrane</keyword>
<keyword evidence="11" id="KW-1185">Reference proteome</keyword>
<sequence length="220" mass="25537">MDDIITVNLVNQTLLTKRKVLCRDPSSKFYELLESSSDNQIFILDRNPRLVKFLINALRDPQTKLSLPDDFTDWSLLLSEVQYWRISTLEEYVKEKIPNPATISISYHGTLTFGRQGAASDFNFRKIQRIIVCGKVSICRQVFGDTLNEARDGGMDQDRYTNRFYLKHSFLEQAFDALAQNGFHMVSSSSHTPSNVISLKSKHSEEERYMHYSQFIFQNF</sequence>
<dbReference type="GO" id="GO:0042734">
    <property type="term" value="C:presynaptic membrane"/>
    <property type="evidence" value="ECO:0007669"/>
    <property type="project" value="UniProtKB-SubCell"/>
</dbReference>
<dbReference type="SMART" id="SM00225">
    <property type="entry name" value="BTB"/>
    <property type="match status" value="1"/>
</dbReference>
<keyword evidence="3" id="KW-0770">Synapse</keyword>
<organism evidence="11 12">
    <name type="scientific">Acrobeloides nanus</name>
    <dbReference type="NCBI Taxonomy" id="290746"/>
    <lineage>
        <taxon>Eukaryota</taxon>
        <taxon>Metazoa</taxon>
        <taxon>Ecdysozoa</taxon>
        <taxon>Nematoda</taxon>
        <taxon>Chromadorea</taxon>
        <taxon>Rhabditida</taxon>
        <taxon>Tylenchina</taxon>
        <taxon>Cephalobomorpha</taxon>
        <taxon>Cephaloboidea</taxon>
        <taxon>Cephalobidae</taxon>
        <taxon>Acrobeloides</taxon>
    </lineage>
</organism>
<accession>A0A914BWM1</accession>
<evidence type="ECO:0000256" key="2">
    <source>
        <dbReference type="ARBA" id="ARBA00022553"/>
    </source>
</evidence>
<dbReference type="InterPro" id="IPR011333">
    <property type="entry name" value="SKP1/BTB/POZ_sf"/>
</dbReference>
<dbReference type="Pfam" id="PF02214">
    <property type="entry name" value="BTB_2"/>
    <property type="match status" value="1"/>
</dbReference>
<comment type="function">
    <text evidence="9">Auxiliary subunit of GABA-B receptors that determine the pharmacology and kinetics of the receptor response. Increases agonist potency and markedly alter the G-protein signaling of the receptors by accelerating onset and promoting desensitization.</text>
</comment>
<evidence type="ECO:0000256" key="7">
    <source>
        <dbReference type="ARBA" id="ARBA00034100"/>
    </source>
</evidence>
<dbReference type="WBParaSite" id="ACRNAN_Path_117.g423.t1">
    <property type="protein sequence ID" value="ACRNAN_Path_117.g423.t1"/>
    <property type="gene ID" value="ACRNAN_Path_117.g423"/>
</dbReference>
<dbReference type="PANTHER" id="PTHR14499">
    <property type="entry name" value="POTASSIUM CHANNEL TETRAMERIZATION DOMAIN-CONTAINING"/>
    <property type="match status" value="1"/>
</dbReference>
<evidence type="ECO:0000256" key="4">
    <source>
        <dbReference type="ARBA" id="ARBA00023136"/>
    </source>
</evidence>
<evidence type="ECO:0000259" key="10">
    <source>
        <dbReference type="SMART" id="SM00225"/>
    </source>
</evidence>
<evidence type="ECO:0000256" key="5">
    <source>
        <dbReference type="ARBA" id="ARBA00023257"/>
    </source>
</evidence>
<dbReference type="Pfam" id="PF23110">
    <property type="entry name" value="H1_KCTD8_12_16"/>
    <property type="match status" value="1"/>
</dbReference>
<dbReference type="AlphaFoldDB" id="A0A914BWM1"/>
<keyword evidence="5" id="KW-0628">Postsynaptic cell membrane</keyword>
<evidence type="ECO:0000256" key="6">
    <source>
        <dbReference type="ARBA" id="ARBA00023273"/>
    </source>
</evidence>